<evidence type="ECO:0000256" key="5">
    <source>
        <dbReference type="ARBA" id="ARBA00024500"/>
    </source>
</evidence>
<dbReference type="AlphaFoldDB" id="A0A5N7MCL5"/>
<dbReference type="Gene3D" id="3.40.50.300">
    <property type="entry name" value="P-loop containing nucleotide triphosphate hydrolases"/>
    <property type="match status" value="1"/>
</dbReference>
<evidence type="ECO:0000256" key="2">
    <source>
        <dbReference type="ARBA" id="ARBA00022679"/>
    </source>
</evidence>
<keyword evidence="3 7" id="KW-0418">Kinase</keyword>
<dbReference type="InterPro" id="IPR022488">
    <property type="entry name" value="PPK2-related"/>
</dbReference>
<evidence type="ECO:0000256" key="4">
    <source>
        <dbReference type="ARBA" id="ARBA00023310"/>
    </source>
</evidence>
<organism evidence="7 8">
    <name type="scientific">Microvirga tunisiensis</name>
    <dbReference type="NCBI Taxonomy" id="2108360"/>
    <lineage>
        <taxon>Bacteria</taxon>
        <taxon>Pseudomonadati</taxon>
        <taxon>Pseudomonadota</taxon>
        <taxon>Alphaproteobacteria</taxon>
        <taxon>Hyphomicrobiales</taxon>
        <taxon>Methylobacteriaceae</taxon>
        <taxon>Microvirga</taxon>
    </lineage>
</organism>
<dbReference type="EMBL" id="VOSK01000002">
    <property type="protein sequence ID" value="MPR24009.1"/>
    <property type="molecule type" value="Genomic_DNA"/>
</dbReference>
<dbReference type="GO" id="GO:0006797">
    <property type="term" value="P:polyphosphate metabolic process"/>
    <property type="evidence" value="ECO:0007669"/>
    <property type="project" value="InterPro"/>
</dbReference>
<dbReference type="SUPFAM" id="SSF52540">
    <property type="entry name" value="P-loop containing nucleoside triphosphate hydrolases"/>
    <property type="match status" value="1"/>
</dbReference>
<proteinExistence type="inferred from homology"/>
<dbReference type="PIRSF" id="PIRSF028756">
    <property type="entry name" value="PPK2_prd"/>
    <property type="match status" value="1"/>
</dbReference>
<dbReference type="InterPro" id="IPR027417">
    <property type="entry name" value="P-loop_NTPase"/>
</dbReference>
<dbReference type="PANTHER" id="PTHR34383:SF3">
    <property type="entry name" value="POLYPHOSPHATE:AMP PHOSPHOTRANSFERASE"/>
    <property type="match status" value="1"/>
</dbReference>
<sequence length="274" mass="31451">MADQEQAVLKKLRVEPGEKIRLRDRNPRDKSLFGDEQETKAATAALAKDIDTLQDRLYAEGARALLVILQGTDTSGKDGTIRSVFNATGPLGVSVHAFGPPSRLELEHDYLWRVHAAAPRRGTIGIFNRSHYEDVLIGKVHKLAPEKVVEQRYDQINAFEKMLAENGTTILKFMLHISKDEQKERLQERLDDPAKHWKFNPGDLEDREHWDEYQDAYEIMLNRCSTKWAPWHIIPADRKWVRNAAIATIVKATLEEMDPQYPEVSWKPGDFKIT</sequence>
<dbReference type="InterPro" id="IPR016898">
    <property type="entry name" value="Polyphosphate_phosphotransfera"/>
</dbReference>
<name>A0A5N7MCL5_9HYPH</name>
<evidence type="ECO:0000256" key="3">
    <source>
        <dbReference type="ARBA" id="ARBA00022777"/>
    </source>
</evidence>
<keyword evidence="8" id="KW-1185">Reference proteome</keyword>
<dbReference type="NCBIfam" id="TIGR03709">
    <property type="entry name" value="PPK2_rel_1"/>
    <property type="match status" value="1"/>
</dbReference>
<evidence type="ECO:0000313" key="8">
    <source>
        <dbReference type="Proteomes" id="UP000403266"/>
    </source>
</evidence>
<dbReference type="GO" id="GO:0008976">
    <property type="term" value="F:polyphosphate kinase activity"/>
    <property type="evidence" value="ECO:0007669"/>
    <property type="project" value="InterPro"/>
</dbReference>
<comment type="caution">
    <text evidence="7">The sequence shown here is derived from an EMBL/GenBank/DDBJ whole genome shotgun (WGS) entry which is preliminary data.</text>
</comment>
<comment type="catalytic activity">
    <reaction evidence="5">
        <text>[phosphate](n) + ATP = [phosphate](n+1) + ADP</text>
        <dbReference type="Rhea" id="RHEA:19573"/>
        <dbReference type="Rhea" id="RHEA-COMP:9859"/>
        <dbReference type="Rhea" id="RHEA-COMP:14280"/>
        <dbReference type="ChEBI" id="CHEBI:16838"/>
        <dbReference type="ChEBI" id="CHEBI:30616"/>
        <dbReference type="ChEBI" id="CHEBI:456216"/>
    </reaction>
    <physiologicalReaction direction="right-to-left" evidence="5">
        <dbReference type="Rhea" id="RHEA:19575"/>
    </physiologicalReaction>
</comment>
<dbReference type="GO" id="GO:0006754">
    <property type="term" value="P:ATP biosynthetic process"/>
    <property type="evidence" value="ECO:0007669"/>
    <property type="project" value="UniProtKB-KW"/>
</dbReference>
<keyword evidence="2" id="KW-0808">Transferase</keyword>
<dbReference type="RefSeq" id="WP_152708908.1">
    <property type="nucleotide sequence ID" value="NZ_VOSJ01000002.1"/>
</dbReference>
<dbReference type="OrthoDB" id="9775224at2"/>
<evidence type="ECO:0000259" key="6">
    <source>
        <dbReference type="Pfam" id="PF03976"/>
    </source>
</evidence>
<dbReference type="Pfam" id="PF03976">
    <property type="entry name" value="PPK2"/>
    <property type="match status" value="1"/>
</dbReference>
<reference evidence="7 8" key="1">
    <citation type="journal article" date="2019" name="Syst. Appl. Microbiol.">
        <title>Microvirga tunisiensis sp. nov., a root nodule symbiotic bacterium isolated from Lupinus micranthus and L. luteus grown in Northern Tunisia.</title>
        <authorList>
            <person name="Msaddak A."/>
            <person name="Rejili M."/>
            <person name="Duran D."/>
            <person name="Mars M."/>
            <person name="Palacios J.M."/>
            <person name="Ruiz-Argueso T."/>
            <person name="Rey L."/>
            <person name="Imperial J."/>
        </authorList>
    </citation>
    <scope>NUCLEOTIDE SEQUENCE [LARGE SCALE GENOMIC DNA]</scope>
    <source>
        <strain evidence="7 8">Lmie10</strain>
    </source>
</reference>
<protein>
    <submittedName>
        <fullName evidence="7">Polyphosphate kinase 2 family protein</fullName>
    </submittedName>
</protein>
<evidence type="ECO:0000256" key="1">
    <source>
        <dbReference type="ARBA" id="ARBA00009924"/>
    </source>
</evidence>
<keyword evidence="4" id="KW-0066">ATP synthesis</keyword>
<evidence type="ECO:0000313" key="7">
    <source>
        <dbReference type="EMBL" id="MPR24009.1"/>
    </source>
</evidence>
<gene>
    <name evidence="7" type="ORF">FS320_01925</name>
</gene>
<feature type="domain" description="Polyphosphate kinase-2-related" evidence="6">
    <location>
        <begin position="36"/>
        <end position="260"/>
    </location>
</feature>
<dbReference type="PANTHER" id="PTHR34383">
    <property type="entry name" value="POLYPHOSPHATE:AMP PHOSPHOTRANSFERASE-RELATED"/>
    <property type="match status" value="1"/>
</dbReference>
<dbReference type="InterPro" id="IPR022300">
    <property type="entry name" value="PPK2-rel_1"/>
</dbReference>
<accession>A0A5N7MCL5</accession>
<comment type="similarity">
    <text evidence="1">Belongs to the polyphosphate kinase 2 (PPK2) family. Class I subfamily.</text>
</comment>
<dbReference type="Proteomes" id="UP000403266">
    <property type="component" value="Unassembled WGS sequence"/>
</dbReference>